<evidence type="ECO:0000313" key="1">
    <source>
        <dbReference type="EMBL" id="KAI0058194.1"/>
    </source>
</evidence>
<protein>
    <submittedName>
        <fullName evidence="1">Glycoside hydrolase</fullName>
    </submittedName>
</protein>
<dbReference type="EMBL" id="MU277238">
    <property type="protein sequence ID" value="KAI0058194.1"/>
    <property type="molecule type" value="Genomic_DNA"/>
</dbReference>
<dbReference type="Proteomes" id="UP000814140">
    <property type="component" value="Unassembled WGS sequence"/>
</dbReference>
<proteinExistence type="predicted"/>
<accession>A0ACB8SNP9</accession>
<evidence type="ECO:0000313" key="2">
    <source>
        <dbReference type="Proteomes" id="UP000814140"/>
    </source>
</evidence>
<sequence>MERVKSFLRRDRHAHGSQPVRSKQSPPPPVPAVLSVGFPNQQDLFRYRKQRGVNLGSWFVLERWIADAPFQGAAPPGQSDHDVARGPDGQRILEEHWDNWMAEDDWKWIAERGINTVRIPIGYYELCSVDPSVIVGTDFADLGHVFQGAWPRITTAIETAYRFGFGVLIDLHAAPGKQNADAHSGTSSNEISFFNSANLVHTTLILTSLLTQLDKYARNHTFPLPNIVGIELVNEPNPPNNDHAALQQWYKTTIEAMRRIDPDMPLYIGDSWRTDEYAGFIKSLGDQSSASTSSFLALDHHLYRCFTASDNSTPAAQHAAALRNPADGTPSTFARVSSTLASVGADLIVGEWSGALNPGSLQGVPDEHAAKREFVDAQLALYEKECGGWFWWTYKKQWGGDSGWTMRDAVEKGVFPGWVGVRAQRVTEHDHGQHERRDSALDKALGGCNALLLLFVSSYVG</sequence>
<gene>
    <name evidence="1" type="ORF">BV25DRAFT_1811169</name>
</gene>
<keyword evidence="2" id="KW-1185">Reference proteome</keyword>
<keyword evidence="1" id="KW-0378">Hydrolase</keyword>
<reference evidence="1" key="2">
    <citation type="journal article" date="2022" name="New Phytol.">
        <title>Evolutionary transition to the ectomycorrhizal habit in the genomes of a hyperdiverse lineage of mushroom-forming fungi.</title>
        <authorList>
            <person name="Looney B."/>
            <person name="Miyauchi S."/>
            <person name="Morin E."/>
            <person name="Drula E."/>
            <person name="Courty P.E."/>
            <person name="Kohler A."/>
            <person name="Kuo A."/>
            <person name="LaButti K."/>
            <person name="Pangilinan J."/>
            <person name="Lipzen A."/>
            <person name="Riley R."/>
            <person name="Andreopoulos W."/>
            <person name="He G."/>
            <person name="Johnson J."/>
            <person name="Nolan M."/>
            <person name="Tritt A."/>
            <person name="Barry K.W."/>
            <person name="Grigoriev I.V."/>
            <person name="Nagy L.G."/>
            <person name="Hibbett D."/>
            <person name="Henrissat B."/>
            <person name="Matheny P.B."/>
            <person name="Labbe J."/>
            <person name="Martin F.M."/>
        </authorList>
    </citation>
    <scope>NUCLEOTIDE SEQUENCE</scope>
    <source>
        <strain evidence="1">HHB10654</strain>
    </source>
</reference>
<organism evidence="1 2">
    <name type="scientific">Artomyces pyxidatus</name>
    <dbReference type="NCBI Taxonomy" id="48021"/>
    <lineage>
        <taxon>Eukaryota</taxon>
        <taxon>Fungi</taxon>
        <taxon>Dikarya</taxon>
        <taxon>Basidiomycota</taxon>
        <taxon>Agaricomycotina</taxon>
        <taxon>Agaricomycetes</taxon>
        <taxon>Russulales</taxon>
        <taxon>Auriscalpiaceae</taxon>
        <taxon>Artomyces</taxon>
    </lineage>
</organism>
<reference evidence="1" key="1">
    <citation type="submission" date="2021-03" db="EMBL/GenBank/DDBJ databases">
        <authorList>
            <consortium name="DOE Joint Genome Institute"/>
            <person name="Ahrendt S."/>
            <person name="Looney B.P."/>
            <person name="Miyauchi S."/>
            <person name="Morin E."/>
            <person name="Drula E."/>
            <person name="Courty P.E."/>
            <person name="Chicoki N."/>
            <person name="Fauchery L."/>
            <person name="Kohler A."/>
            <person name="Kuo A."/>
            <person name="Labutti K."/>
            <person name="Pangilinan J."/>
            <person name="Lipzen A."/>
            <person name="Riley R."/>
            <person name="Andreopoulos W."/>
            <person name="He G."/>
            <person name="Johnson J."/>
            <person name="Barry K.W."/>
            <person name="Grigoriev I.V."/>
            <person name="Nagy L."/>
            <person name="Hibbett D."/>
            <person name="Henrissat B."/>
            <person name="Matheny P.B."/>
            <person name="Labbe J."/>
            <person name="Martin F."/>
        </authorList>
    </citation>
    <scope>NUCLEOTIDE SEQUENCE</scope>
    <source>
        <strain evidence="1">HHB10654</strain>
    </source>
</reference>
<name>A0ACB8SNP9_9AGAM</name>
<comment type="caution">
    <text evidence="1">The sequence shown here is derived from an EMBL/GenBank/DDBJ whole genome shotgun (WGS) entry which is preliminary data.</text>
</comment>